<dbReference type="Proteomes" id="UP001333710">
    <property type="component" value="Chromosome"/>
</dbReference>
<organism evidence="2 3">
    <name type="scientific">Planctobacterium marinum</name>
    <dbReference type="NCBI Taxonomy" id="1631968"/>
    <lineage>
        <taxon>Bacteria</taxon>
        <taxon>Pseudomonadati</taxon>
        <taxon>Pseudomonadota</taxon>
        <taxon>Gammaproteobacteria</taxon>
        <taxon>Alteromonadales</taxon>
        <taxon>Alteromonadaceae</taxon>
        <taxon>Planctobacterium</taxon>
    </lineage>
</organism>
<reference evidence="2" key="1">
    <citation type="submission" date="2023-01" db="EMBL/GenBank/DDBJ databases">
        <title>Complete genome sequence of Planctobacterium marinum strain Dej080120_11.</title>
        <authorList>
            <person name="Ueki S."/>
            <person name="Maruyama F."/>
        </authorList>
    </citation>
    <scope>NUCLEOTIDE SEQUENCE</scope>
    <source>
        <strain evidence="2">Dej080120_11</strain>
    </source>
</reference>
<sequence length="81" mass="9132">MRALAFVLILASAPIVAADYQTPVEQFFKLYQAERKNRAVEQLYSFNRDKKDNSNDGIIALKQSMLLEAGDALGLFWGTSY</sequence>
<keyword evidence="3" id="KW-1185">Reference proteome</keyword>
<dbReference type="EMBL" id="AP027272">
    <property type="protein sequence ID" value="BDX06021.1"/>
    <property type="molecule type" value="Genomic_DNA"/>
</dbReference>
<feature type="chain" id="PRO_5041375376" evidence="1">
    <location>
        <begin position="18"/>
        <end position="81"/>
    </location>
</feature>
<evidence type="ECO:0000256" key="1">
    <source>
        <dbReference type="SAM" id="SignalP"/>
    </source>
</evidence>
<dbReference type="AlphaFoldDB" id="A0AA48HGK2"/>
<accession>A0AA48HGK2</accession>
<dbReference type="KEGG" id="pmaw:MACH26_15420"/>
<protein>
    <submittedName>
        <fullName evidence="2">Uncharacterized protein</fullName>
    </submittedName>
</protein>
<evidence type="ECO:0000313" key="2">
    <source>
        <dbReference type="EMBL" id="BDX06021.1"/>
    </source>
</evidence>
<gene>
    <name evidence="2" type="ORF">MACH26_15420</name>
</gene>
<name>A0AA48HGK2_9ALTE</name>
<dbReference type="RefSeq" id="WP_338292049.1">
    <property type="nucleotide sequence ID" value="NZ_AP027272.1"/>
</dbReference>
<keyword evidence="1" id="KW-0732">Signal</keyword>
<feature type="signal peptide" evidence="1">
    <location>
        <begin position="1"/>
        <end position="17"/>
    </location>
</feature>
<proteinExistence type="predicted"/>
<evidence type="ECO:0000313" key="3">
    <source>
        <dbReference type="Proteomes" id="UP001333710"/>
    </source>
</evidence>